<dbReference type="Proteomes" id="UP000192775">
    <property type="component" value="Chromosome"/>
</dbReference>
<protein>
    <submittedName>
        <fullName evidence="1">Uncharacterized protein</fullName>
    </submittedName>
</protein>
<gene>
    <name evidence="1" type="ORF">B5808_13380</name>
</gene>
<dbReference type="STRING" id="1619308.B5808_13380"/>
<sequence>MHLPLIITMAVLALIVGSMIALTVRAGIAVHRSRRLTDAERTLWYFILVFVPVVGVIIWNAVDSRSGDTSDLS</sequence>
<evidence type="ECO:0000313" key="1">
    <source>
        <dbReference type="EMBL" id="ARJ06103.1"/>
    </source>
</evidence>
<organism evidence="1 2">
    <name type="scientific">Cnuibacter physcomitrellae</name>
    <dbReference type="NCBI Taxonomy" id="1619308"/>
    <lineage>
        <taxon>Bacteria</taxon>
        <taxon>Bacillati</taxon>
        <taxon>Actinomycetota</taxon>
        <taxon>Actinomycetes</taxon>
        <taxon>Micrococcales</taxon>
        <taxon>Microbacteriaceae</taxon>
        <taxon>Cnuibacter</taxon>
    </lineage>
</organism>
<reference evidence="1 2" key="1">
    <citation type="submission" date="2017-04" db="EMBL/GenBank/DDBJ databases">
        <authorList>
            <person name="Afonso C.L."/>
            <person name="Miller P.J."/>
            <person name="Scott M.A."/>
            <person name="Spackman E."/>
            <person name="Goraichik I."/>
            <person name="Dimitrov K.M."/>
            <person name="Suarez D.L."/>
            <person name="Swayne D.E."/>
        </authorList>
    </citation>
    <scope>NUCLEOTIDE SEQUENCE [LARGE SCALE GENOMIC DNA]</scope>
    <source>
        <strain evidence="2">XA(T)</strain>
    </source>
</reference>
<evidence type="ECO:0000313" key="2">
    <source>
        <dbReference type="Proteomes" id="UP000192775"/>
    </source>
</evidence>
<dbReference type="KEGG" id="cphy:B5808_13380"/>
<proteinExistence type="predicted"/>
<name>A0A1X9LLP7_9MICO</name>
<dbReference type="EMBL" id="CP020715">
    <property type="protein sequence ID" value="ARJ06103.1"/>
    <property type="molecule type" value="Genomic_DNA"/>
</dbReference>
<accession>A0A1X9LLP7</accession>
<keyword evidence="2" id="KW-1185">Reference proteome</keyword>
<dbReference type="AlphaFoldDB" id="A0A1X9LLP7"/>